<gene>
    <name evidence="2" type="ORF">EHR08_00060</name>
</gene>
<reference evidence="2" key="1">
    <citation type="journal article" date="2019" name="PLoS Negl. Trop. Dis.">
        <title>Revisiting the worldwide diversity of Leptospira species in the environment.</title>
        <authorList>
            <person name="Vincent A.T."/>
            <person name="Schiettekatte O."/>
            <person name="Bourhy P."/>
            <person name="Veyrier F.J."/>
            <person name="Picardeau M."/>
        </authorList>
    </citation>
    <scope>NUCLEOTIDE SEQUENCE [LARGE SCALE GENOMIC DNA]</scope>
    <source>
        <strain evidence="2">201601109</strain>
    </source>
</reference>
<dbReference type="Proteomes" id="UP000297649">
    <property type="component" value="Unassembled WGS sequence"/>
</dbReference>
<evidence type="ECO:0000313" key="2">
    <source>
        <dbReference type="EMBL" id="TGN16854.1"/>
    </source>
</evidence>
<name>A0A6H3P5Y7_9LEPT</name>
<keyword evidence="3" id="KW-1185">Reference proteome</keyword>
<accession>A0A6H3P5Y7</accession>
<evidence type="ECO:0000256" key="1">
    <source>
        <dbReference type="SAM" id="Phobius"/>
    </source>
</evidence>
<proteinExistence type="predicted"/>
<feature type="transmembrane region" description="Helical" evidence="1">
    <location>
        <begin position="131"/>
        <end position="154"/>
    </location>
</feature>
<keyword evidence="1" id="KW-1133">Transmembrane helix</keyword>
<sequence>MKRILIVITLIMGFSIYSQDINEFEYLRNKTSEQTKQIEELSKKNSELLIKLQRIENEIYSLSNIYKLSSENSYFGTIILIIGLLFEVFGAAFLASDSISRKILPVNSLIIKASWVDLSVEDKDRGNLATFLSLIGSVFLLFGFNIQFIGTTIILGLNSIVIASVSTLAISISTTIFIFIGAQNGEQRISEKLRLFFRNLIIVFCSKPINLLSFKKVIICDLCIKPLKTDNSSILYYWEKNTENYPFLHLPSLFKIGHKKCLKHDSQYLKAITSKDLVFMSAKVSWHLKHIKEFKNSDIHILKQFLIEFKKEKKFNGSQSSQIHPSQVEFERIENLIVI</sequence>
<keyword evidence="1" id="KW-0472">Membrane</keyword>
<evidence type="ECO:0000313" key="3">
    <source>
        <dbReference type="Proteomes" id="UP000297649"/>
    </source>
</evidence>
<dbReference type="RefSeq" id="WP_135781375.1">
    <property type="nucleotide sequence ID" value="NZ_RQHU01000003.1"/>
</dbReference>
<feature type="transmembrane region" description="Helical" evidence="1">
    <location>
        <begin position="195"/>
        <end position="214"/>
    </location>
</feature>
<comment type="caution">
    <text evidence="2">The sequence shown here is derived from an EMBL/GenBank/DDBJ whole genome shotgun (WGS) entry which is preliminary data.</text>
</comment>
<feature type="transmembrane region" description="Helical" evidence="1">
    <location>
        <begin position="74"/>
        <end position="95"/>
    </location>
</feature>
<feature type="transmembrane region" description="Helical" evidence="1">
    <location>
        <begin position="160"/>
        <end position="183"/>
    </location>
</feature>
<dbReference type="AlphaFoldDB" id="A0A6H3P5Y7"/>
<protein>
    <submittedName>
        <fullName evidence="2">Uncharacterized protein</fullName>
    </submittedName>
</protein>
<organism evidence="2 3">
    <name type="scientific">Leptospira bandrabouensis</name>
    <dbReference type="NCBI Taxonomy" id="2484903"/>
    <lineage>
        <taxon>Bacteria</taxon>
        <taxon>Pseudomonadati</taxon>
        <taxon>Spirochaetota</taxon>
        <taxon>Spirochaetia</taxon>
        <taxon>Leptospirales</taxon>
        <taxon>Leptospiraceae</taxon>
        <taxon>Leptospira</taxon>
    </lineage>
</organism>
<keyword evidence="1" id="KW-0812">Transmembrane</keyword>
<dbReference type="EMBL" id="RQHU01000003">
    <property type="protein sequence ID" value="TGN16854.1"/>
    <property type="molecule type" value="Genomic_DNA"/>
</dbReference>